<sequence length="99" mass="11487">MRYFNTLTKATIDTDFKISGGDWVLENESNEAIVDIQANDADSKKPEQEQVVEESNVDGNYDWITKDQIMQELDAFGIRYDKRANKQVLYDLMMEQGKE</sequence>
<reference evidence="1 2" key="1">
    <citation type="submission" date="2014-06" db="EMBL/GenBank/DDBJ databases">
        <title>Draft genome sequence of the putrescine producing strain Lactococcus lactis subsp cremoris GE214.</title>
        <authorList>
            <person name="Ladero V."/>
            <person name="Linares D.M."/>
            <person name="del Rio B."/>
            <person name="Mayo B."/>
            <person name="Martin M.C."/>
            <person name="Fernandez M."/>
            <person name="Alvarez M.A."/>
        </authorList>
    </citation>
    <scope>NUCLEOTIDE SEQUENCE [LARGE SCALE GENOMIC DNA]</scope>
    <source>
        <strain evidence="1 2">GE214</strain>
    </source>
</reference>
<name>A0A084AE55_LACLC</name>
<organism evidence="1 2">
    <name type="scientific">Lactococcus cremoris subsp. cremoris GE214</name>
    <dbReference type="NCBI Taxonomy" id="1415168"/>
    <lineage>
        <taxon>Bacteria</taxon>
        <taxon>Bacillati</taxon>
        <taxon>Bacillota</taxon>
        <taxon>Bacilli</taxon>
        <taxon>Lactobacillales</taxon>
        <taxon>Streptococcaceae</taxon>
        <taxon>Lactococcus</taxon>
        <taxon>Lactococcus cremoris subsp. cremoris</taxon>
    </lineage>
</organism>
<dbReference type="EMBL" id="AZSI01000004">
    <property type="protein sequence ID" value="KEY63584.1"/>
    <property type="molecule type" value="Genomic_DNA"/>
</dbReference>
<dbReference type="RefSeq" id="WP_042747599.1">
    <property type="nucleotide sequence ID" value="NZ_AZSI01000004.1"/>
</dbReference>
<accession>A0A084AE55</accession>
<evidence type="ECO:0000313" key="1">
    <source>
        <dbReference type="EMBL" id="KEY63584.1"/>
    </source>
</evidence>
<gene>
    <name evidence="1" type="ORF">U725_00154</name>
</gene>
<dbReference type="Proteomes" id="UP000028401">
    <property type="component" value="Unassembled WGS sequence"/>
</dbReference>
<protein>
    <recommendedName>
        <fullName evidence="3">Phage protein</fullName>
    </recommendedName>
</protein>
<evidence type="ECO:0008006" key="3">
    <source>
        <dbReference type="Google" id="ProtNLM"/>
    </source>
</evidence>
<dbReference type="PATRIC" id="fig|1415168.3.peg.165"/>
<proteinExistence type="predicted"/>
<comment type="caution">
    <text evidence="1">The sequence shown here is derived from an EMBL/GenBank/DDBJ whole genome shotgun (WGS) entry which is preliminary data.</text>
</comment>
<dbReference type="AlphaFoldDB" id="A0A084AE55"/>
<evidence type="ECO:0000313" key="2">
    <source>
        <dbReference type="Proteomes" id="UP000028401"/>
    </source>
</evidence>